<feature type="region of interest" description="Disordered" evidence="1">
    <location>
        <begin position="1"/>
        <end position="28"/>
    </location>
</feature>
<protein>
    <recommendedName>
        <fullName evidence="3">Myb/SANT-like domain-containing protein</fullName>
    </recommendedName>
</protein>
<proteinExistence type="predicted"/>
<reference evidence="2" key="1">
    <citation type="submission" date="2013-11" db="EMBL/GenBank/DDBJ databases">
        <title>The Genome Sequence of Phytophthora parasitica CHvinca01.</title>
        <authorList>
            <consortium name="The Broad Institute Genomics Platform"/>
            <person name="Russ C."/>
            <person name="Tyler B."/>
            <person name="Panabieres F."/>
            <person name="Shan W."/>
            <person name="Tripathy S."/>
            <person name="Grunwald N."/>
            <person name="Machado M."/>
            <person name="Johnson C.S."/>
            <person name="Arredondo F."/>
            <person name="Hong C."/>
            <person name="Coffey M."/>
            <person name="Young S.K."/>
            <person name="Zeng Q."/>
            <person name="Gargeya S."/>
            <person name="Fitzgerald M."/>
            <person name="Abouelleil A."/>
            <person name="Alvarado L."/>
            <person name="Chapman S.B."/>
            <person name="Gainer-Dewar J."/>
            <person name="Goldberg J."/>
            <person name="Griggs A."/>
            <person name="Gujja S."/>
            <person name="Hansen M."/>
            <person name="Howarth C."/>
            <person name="Imamovic A."/>
            <person name="Ireland A."/>
            <person name="Larimer J."/>
            <person name="McCowan C."/>
            <person name="Murphy C."/>
            <person name="Pearson M."/>
            <person name="Poon T.W."/>
            <person name="Priest M."/>
            <person name="Roberts A."/>
            <person name="Saif S."/>
            <person name="Shea T."/>
            <person name="Sykes S."/>
            <person name="Wortman J."/>
            <person name="Nusbaum C."/>
            <person name="Birren B."/>
        </authorList>
    </citation>
    <scope>NUCLEOTIDE SEQUENCE [LARGE SCALE GENOMIC DNA]</scope>
    <source>
        <strain evidence="2">CHvinca01</strain>
    </source>
</reference>
<evidence type="ECO:0000256" key="1">
    <source>
        <dbReference type="SAM" id="MobiDB-lite"/>
    </source>
</evidence>
<evidence type="ECO:0000313" key="2">
    <source>
        <dbReference type="EMBL" id="ETL92627.1"/>
    </source>
</evidence>
<sequence length="158" mass="18482">MASACDSQRNEDQREDNDNAQPAFVEDRKRNWTDETTLALVQAWRNIAKEGRQKGEKTCMYNERIYNAYKAAVPTPQRSKKAIEDKLASLLEMYRFKTDFNANRIRGSTGKPNWFELPKSEMKQLRYSGQDYSFATSWPNENFSPLLRLLYPRALQTL</sequence>
<name>W2L5K3_PHYNI</name>
<dbReference type="Proteomes" id="UP000054423">
    <property type="component" value="Unassembled WGS sequence"/>
</dbReference>
<gene>
    <name evidence="2" type="ORF">L917_09108</name>
</gene>
<dbReference type="AlphaFoldDB" id="W2L5K3"/>
<dbReference type="OrthoDB" id="124917at2759"/>
<organism evidence="2">
    <name type="scientific">Phytophthora nicotianae</name>
    <name type="common">Potato buckeye rot agent</name>
    <name type="synonym">Phytophthora parasitica</name>
    <dbReference type="NCBI Taxonomy" id="4792"/>
    <lineage>
        <taxon>Eukaryota</taxon>
        <taxon>Sar</taxon>
        <taxon>Stramenopiles</taxon>
        <taxon>Oomycota</taxon>
        <taxon>Peronosporomycetes</taxon>
        <taxon>Peronosporales</taxon>
        <taxon>Peronosporaceae</taxon>
        <taxon>Phytophthora</taxon>
    </lineage>
</organism>
<dbReference type="EMBL" id="KI679840">
    <property type="protein sequence ID" value="ETL92627.1"/>
    <property type="molecule type" value="Genomic_DNA"/>
</dbReference>
<evidence type="ECO:0008006" key="3">
    <source>
        <dbReference type="Google" id="ProtNLM"/>
    </source>
</evidence>
<accession>W2L5K3</accession>